<organism evidence="2 3">
    <name type="scientific">Phytophthora citrophthora</name>
    <dbReference type="NCBI Taxonomy" id="4793"/>
    <lineage>
        <taxon>Eukaryota</taxon>
        <taxon>Sar</taxon>
        <taxon>Stramenopiles</taxon>
        <taxon>Oomycota</taxon>
        <taxon>Peronosporomycetes</taxon>
        <taxon>Peronosporales</taxon>
        <taxon>Peronosporaceae</taxon>
        <taxon>Phytophthora</taxon>
    </lineage>
</organism>
<evidence type="ECO:0000256" key="1">
    <source>
        <dbReference type="SAM" id="Phobius"/>
    </source>
</evidence>
<evidence type="ECO:0000313" key="3">
    <source>
        <dbReference type="Proteomes" id="UP001259832"/>
    </source>
</evidence>
<evidence type="ECO:0008006" key="4">
    <source>
        <dbReference type="Google" id="ProtNLM"/>
    </source>
</evidence>
<protein>
    <recommendedName>
        <fullName evidence="4">Acyltransferase 3 domain-containing protein</fullName>
    </recommendedName>
</protein>
<keyword evidence="1" id="KW-0812">Transmembrane</keyword>
<gene>
    <name evidence="2" type="ORF">P3T76_009022</name>
</gene>
<feature type="transmembrane region" description="Helical" evidence="1">
    <location>
        <begin position="50"/>
        <end position="68"/>
    </location>
</feature>
<sequence length="139" mass="15673">MKGNKLKLRPGMLYAIRALEFCALSLMLSLSFKGLFFNWIHSNIAPATPGFPFISVLLTVVLVIEMLFPSGISTLFEWSALRYCGKVSFSIYLLHGFIIYSEMISSQKNSYDRMISRFGLTILLATVSYQRSILLKIGS</sequence>
<reference evidence="2" key="1">
    <citation type="submission" date="2023-08" db="EMBL/GenBank/DDBJ databases">
        <title>Reference Genome Resource for the Citrus Pathogen Phytophthora citrophthora.</title>
        <authorList>
            <person name="Moller H."/>
            <person name="Coetzee B."/>
            <person name="Rose L.J."/>
            <person name="Van Niekerk J.M."/>
        </authorList>
    </citation>
    <scope>NUCLEOTIDE SEQUENCE</scope>
    <source>
        <strain evidence="2">STE-U-9442</strain>
    </source>
</reference>
<keyword evidence="1" id="KW-0472">Membrane</keyword>
<accession>A0AAD9LKF2</accession>
<dbReference type="AlphaFoldDB" id="A0AAD9LKF2"/>
<keyword evidence="3" id="KW-1185">Reference proteome</keyword>
<dbReference type="EMBL" id="JASMQC010000017">
    <property type="protein sequence ID" value="KAK1938947.1"/>
    <property type="molecule type" value="Genomic_DNA"/>
</dbReference>
<proteinExistence type="predicted"/>
<keyword evidence="1" id="KW-1133">Transmembrane helix</keyword>
<dbReference type="Proteomes" id="UP001259832">
    <property type="component" value="Unassembled WGS sequence"/>
</dbReference>
<name>A0AAD9LKF2_9STRA</name>
<comment type="caution">
    <text evidence="2">The sequence shown here is derived from an EMBL/GenBank/DDBJ whole genome shotgun (WGS) entry which is preliminary data.</text>
</comment>
<feature type="transmembrane region" description="Helical" evidence="1">
    <location>
        <begin position="12"/>
        <end position="30"/>
    </location>
</feature>
<evidence type="ECO:0000313" key="2">
    <source>
        <dbReference type="EMBL" id="KAK1938947.1"/>
    </source>
</evidence>
<feature type="transmembrane region" description="Helical" evidence="1">
    <location>
        <begin position="80"/>
        <end position="100"/>
    </location>
</feature>